<reference evidence="1 2" key="1">
    <citation type="submission" date="2020-08" db="EMBL/GenBank/DDBJ databases">
        <title>Genomic Encyclopedia of Type Strains, Phase IV (KMG-IV): sequencing the most valuable type-strain genomes for metagenomic binning, comparative biology and taxonomic classification.</title>
        <authorList>
            <person name="Goeker M."/>
        </authorList>
    </citation>
    <scope>NUCLEOTIDE SEQUENCE [LARGE SCALE GENOMIC DNA]</scope>
    <source>
        <strain evidence="1 2">DSM 27163</strain>
    </source>
</reference>
<evidence type="ECO:0000313" key="2">
    <source>
        <dbReference type="Proteomes" id="UP000537161"/>
    </source>
</evidence>
<proteinExistence type="predicted"/>
<organism evidence="1 2">
    <name type="scientific">Sphingopyxis panaciterrulae</name>
    <dbReference type="NCBI Taxonomy" id="462372"/>
    <lineage>
        <taxon>Bacteria</taxon>
        <taxon>Pseudomonadati</taxon>
        <taxon>Pseudomonadota</taxon>
        <taxon>Alphaproteobacteria</taxon>
        <taxon>Sphingomonadales</taxon>
        <taxon>Sphingomonadaceae</taxon>
        <taxon>Sphingopyxis</taxon>
    </lineage>
</organism>
<dbReference type="InterPro" id="IPR049725">
    <property type="entry name" value="STM3845-like"/>
</dbReference>
<dbReference type="Proteomes" id="UP000537161">
    <property type="component" value="Unassembled WGS sequence"/>
</dbReference>
<dbReference type="AlphaFoldDB" id="A0A7W9EQN7"/>
<name>A0A7W9EQN7_9SPHN</name>
<dbReference type="EMBL" id="JACIJH010000001">
    <property type="protein sequence ID" value="MBB5705016.1"/>
    <property type="molecule type" value="Genomic_DNA"/>
</dbReference>
<comment type="caution">
    <text evidence="1">The sequence shown here is derived from an EMBL/GenBank/DDBJ whole genome shotgun (WGS) entry which is preliminary data.</text>
</comment>
<dbReference type="NCBIfam" id="NF038232">
    <property type="entry name" value="STM3845_fam"/>
    <property type="match status" value="1"/>
</dbReference>
<evidence type="ECO:0000313" key="1">
    <source>
        <dbReference type="EMBL" id="MBB5705016.1"/>
    </source>
</evidence>
<gene>
    <name evidence="1" type="ORF">FHR21_000341</name>
</gene>
<dbReference type="RefSeq" id="WP_184094670.1">
    <property type="nucleotide sequence ID" value="NZ_JACIJH010000001.1"/>
</dbReference>
<keyword evidence="2" id="KW-1185">Reference proteome</keyword>
<sequence>MLSAFIENLNADSTRVYSPKPYFLLCGGPVSSIADPHPISLRDAFLRAEAGVAIKNAEIVQIEEIQEYFEKDCPYKDLVEFERDIAQISDMVLLFSESPGSFTELGSFSSYREIHEKLLVVVQSKYLTKSSFILKGPVTFLRRKYKNSVFSITNGQVGIKGPSFSSVKPEVLLSVLKSPINERLLESKGRTTFQKNRFSHRCKLYIAFLKEFSVLKDDELKVLFDAFGVKLSDALLDRIAFCCKCVRWSGASQAGFDRVHFALNGNEAAKFELNGEYADKLRRRVEIRQHWIQTDPARIDAHAEAVGL</sequence>
<accession>A0A7W9EQN7</accession>
<protein>
    <submittedName>
        <fullName evidence="1">Uncharacterized protein</fullName>
    </submittedName>
</protein>